<dbReference type="AlphaFoldDB" id="A0A7M2X638"/>
<protein>
    <submittedName>
        <fullName evidence="4">PQQ-binding-like beta-propeller repeat protein</fullName>
    </submittedName>
</protein>
<dbReference type="SMART" id="SM00564">
    <property type="entry name" value="PQQ"/>
    <property type="match status" value="4"/>
</dbReference>
<dbReference type="InterPro" id="IPR002372">
    <property type="entry name" value="PQQ_rpt_dom"/>
</dbReference>
<gene>
    <name evidence="4" type="ORF">IPV69_01035</name>
</gene>
<evidence type="ECO:0000313" key="5">
    <source>
        <dbReference type="Proteomes" id="UP000593765"/>
    </source>
</evidence>
<organism evidence="4 5">
    <name type="scientific">Humisphaera borealis</name>
    <dbReference type="NCBI Taxonomy" id="2807512"/>
    <lineage>
        <taxon>Bacteria</taxon>
        <taxon>Pseudomonadati</taxon>
        <taxon>Planctomycetota</taxon>
        <taxon>Phycisphaerae</taxon>
        <taxon>Tepidisphaerales</taxon>
        <taxon>Tepidisphaeraceae</taxon>
        <taxon>Humisphaera</taxon>
    </lineage>
</organism>
<dbReference type="Proteomes" id="UP000593765">
    <property type="component" value="Chromosome"/>
</dbReference>
<reference evidence="4 5" key="1">
    <citation type="submission" date="2020-10" db="EMBL/GenBank/DDBJ databases">
        <title>Wide distribution of Phycisphaera-like planctomycetes from WD2101 soil group in peatlands and genome analysis of the first cultivated representative.</title>
        <authorList>
            <person name="Dedysh S.N."/>
            <person name="Beletsky A.V."/>
            <person name="Ivanova A."/>
            <person name="Kulichevskaya I.S."/>
            <person name="Suzina N.E."/>
            <person name="Philippov D.A."/>
            <person name="Rakitin A.L."/>
            <person name="Mardanov A.V."/>
            <person name="Ravin N.V."/>
        </authorList>
    </citation>
    <scope>NUCLEOTIDE SEQUENCE [LARGE SCALE GENOMIC DNA]</scope>
    <source>
        <strain evidence="4 5">M1803</strain>
    </source>
</reference>
<name>A0A7M2X638_9BACT</name>
<accession>A0A7M2X638</accession>
<sequence>MKNVGRLIAGVLSSGLVLMPMTARADDAANWPRWRGPADIGSNEVGTYPSKLDATSLLWKVELPGKGCSTPIVWNQRIYITAPIDGQDAVLAYDWDGKPLWRTTIGPERAGKHRNGSGSNPSPVTDGTGVYVQYKSGHVAAVELDGKVRWTQKLLERFGKDTLYWDYGCSPVLTEKDVVVAMMHNGESYLAAFDKKTGELHWKVARNYQTPVEGDHSYATPIVYRHQGREALLVWGAQHLTAHDADSGKLLWECGGFDPKQTRNWVAVSSHLIVGDMAIVPYGRGSRLHGIRLGGAGNVTDTHRAWVREDTGTFVPTPAAYKGMVYLVRDKGEVECVNPADGKTLWQGSLPKSSSSYYSSPAIADGKVYAAREDGVIFIAGIEGKLELLSTTEMGERVVASPVPVASRLLIRGEKHLYCYGK</sequence>
<evidence type="ECO:0000259" key="3">
    <source>
        <dbReference type="Pfam" id="PF13360"/>
    </source>
</evidence>
<dbReference type="PANTHER" id="PTHR34512:SF30">
    <property type="entry name" value="OUTER MEMBRANE PROTEIN ASSEMBLY FACTOR BAMB"/>
    <property type="match status" value="1"/>
</dbReference>
<evidence type="ECO:0000313" key="4">
    <source>
        <dbReference type="EMBL" id="QOV92300.1"/>
    </source>
</evidence>
<proteinExistence type="predicted"/>
<feature type="domain" description="Pyrrolo-quinoline quinone repeat" evidence="3">
    <location>
        <begin position="90"/>
        <end position="347"/>
    </location>
</feature>
<dbReference type="EMBL" id="CP063458">
    <property type="protein sequence ID" value="QOV92300.1"/>
    <property type="molecule type" value="Genomic_DNA"/>
</dbReference>
<keyword evidence="5" id="KW-1185">Reference proteome</keyword>
<dbReference type="Gene3D" id="2.40.10.480">
    <property type="match status" value="1"/>
</dbReference>
<feature type="compositionally biased region" description="Polar residues" evidence="1">
    <location>
        <begin position="116"/>
        <end position="125"/>
    </location>
</feature>
<evidence type="ECO:0000256" key="1">
    <source>
        <dbReference type="SAM" id="MobiDB-lite"/>
    </source>
</evidence>
<dbReference type="SUPFAM" id="SSF50998">
    <property type="entry name" value="Quinoprotein alcohol dehydrogenase-like"/>
    <property type="match status" value="1"/>
</dbReference>
<dbReference type="InterPro" id="IPR011047">
    <property type="entry name" value="Quinoprotein_ADH-like_sf"/>
</dbReference>
<feature type="signal peptide" evidence="2">
    <location>
        <begin position="1"/>
        <end position="25"/>
    </location>
</feature>
<dbReference type="InterPro" id="IPR015943">
    <property type="entry name" value="WD40/YVTN_repeat-like_dom_sf"/>
</dbReference>
<feature type="region of interest" description="Disordered" evidence="1">
    <location>
        <begin position="106"/>
        <end position="125"/>
    </location>
</feature>
<evidence type="ECO:0000256" key="2">
    <source>
        <dbReference type="SAM" id="SignalP"/>
    </source>
</evidence>
<dbReference type="Pfam" id="PF13360">
    <property type="entry name" value="PQQ_2"/>
    <property type="match status" value="1"/>
</dbReference>
<dbReference type="PANTHER" id="PTHR34512">
    <property type="entry name" value="CELL SURFACE PROTEIN"/>
    <property type="match status" value="1"/>
</dbReference>
<dbReference type="Gene3D" id="2.130.10.10">
    <property type="entry name" value="YVTN repeat-like/Quinoprotein amine dehydrogenase"/>
    <property type="match status" value="1"/>
</dbReference>
<feature type="chain" id="PRO_5034521428" evidence="2">
    <location>
        <begin position="26"/>
        <end position="422"/>
    </location>
</feature>
<dbReference type="KEGG" id="hbs:IPV69_01035"/>
<dbReference type="InterPro" id="IPR018391">
    <property type="entry name" value="PQQ_b-propeller_rpt"/>
</dbReference>
<keyword evidence="2" id="KW-0732">Signal</keyword>